<feature type="domain" description="MacB-like periplasmic core" evidence="9">
    <location>
        <begin position="33"/>
        <end position="248"/>
    </location>
</feature>
<dbReference type="EMBL" id="ASGY01000089">
    <property type="protein sequence ID" value="KGE67461.1"/>
    <property type="molecule type" value="Genomic_DNA"/>
</dbReference>
<comment type="caution">
    <text evidence="10">The sequence shown here is derived from an EMBL/GenBank/DDBJ whole genome shotgun (WGS) entry which is preliminary data.</text>
</comment>
<proteinExistence type="inferred from homology"/>
<evidence type="ECO:0000259" key="8">
    <source>
        <dbReference type="Pfam" id="PF02687"/>
    </source>
</evidence>
<reference evidence="10 11" key="1">
    <citation type="journal article" date="2013" name="Genome Announc.">
        <title>Draft Genome Sequence of Pseudomonas fluorescens LMG 5329, a White Line-Inducing Principle-Producing Bioindicator for the Mushroom Pathogen Pseudomonas tolaasii.</title>
        <authorList>
            <person name="Ghequire M.G."/>
            <person name="Rokni-Zadeh H."/>
            <person name="Zarrineh P."/>
            <person name="De Mot R."/>
        </authorList>
    </citation>
    <scope>NUCLEOTIDE SEQUENCE [LARGE SCALE GENOMIC DNA]</scope>
    <source>
        <strain evidence="10 11">LMG 5329</strain>
    </source>
</reference>
<keyword evidence="3 7" id="KW-0812">Transmembrane</keyword>
<evidence type="ECO:0000256" key="6">
    <source>
        <dbReference type="ARBA" id="ARBA00038076"/>
    </source>
</evidence>
<sequence length="405" mass="43510">MTQRVRSSLWVEQSLSQLLHEAFVSLRTLGKRSILALLGIVIGSSSVVALINIGNNAAVDAAMIFKDMGTDTLIAQFPPKGSSTVPMPARLDLDAVRQTVPGIDHIGALTLFSGPVVFHGRTVNANFVGSTPDIKDAMRLAVQQGRFLSGFDANETYGVIGDQVAQSLSAPGDPLQLGDRVRINDYLFLIVGILRNQPRAMLMPVQANDSLFIPAEGMRRIYATPQIGNVIIRAAPGQDMERIAQDAAAALRPRLPDHDVDIQVPQQMIDGMTRQSRTFAYLLLALGAISLVGGGVGVMNVMLMNVSERRREIGIRMALGARQRDIRNLFLLEAVTLTAVGALCGAVLGMTAAWLYAWLSGWEFALAVAALPLGVGSTLLVGLFFGIYPAVSASRLQPVEALRDE</sequence>
<dbReference type="GO" id="GO:0022857">
    <property type="term" value="F:transmembrane transporter activity"/>
    <property type="evidence" value="ECO:0007669"/>
    <property type="project" value="TreeGrafter"/>
</dbReference>
<dbReference type="RefSeq" id="WP_038846061.1">
    <property type="nucleotide sequence ID" value="NZ_ASGY01000089.1"/>
</dbReference>
<evidence type="ECO:0000256" key="2">
    <source>
        <dbReference type="ARBA" id="ARBA00022475"/>
    </source>
</evidence>
<dbReference type="PANTHER" id="PTHR30572">
    <property type="entry name" value="MEMBRANE COMPONENT OF TRANSPORTER-RELATED"/>
    <property type="match status" value="1"/>
</dbReference>
<evidence type="ECO:0000256" key="1">
    <source>
        <dbReference type="ARBA" id="ARBA00004651"/>
    </source>
</evidence>
<evidence type="ECO:0000259" key="9">
    <source>
        <dbReference type="Pfam" id="PF12704"/>
    </source>
</evidence>
<evidence type="ECO:0000256" key="5">
    <source>
        <dbReference type="ARBA" id="ARBA00023136"/>
    </source>
</evidence>
<evidence type="ECO:0000313" key="11">
    <source>
        <dbReference type="Proteomes" id="UP000030060"/>
    </source>
</evidence>
<dbReference type="InterPro" id="IPR025857">
    <property type="entry name" value="MacB_PCD"/>
</dbReference>
<keyword evidence="2" id="KW-1003">Cell membrane</keyword>
<keyword evidence="4 7" id="KW-1133">Transmembrane helix</keyword>
<comment type="similarity">
    <text evidence="6">Belongs to the ABC-4 integral membrane protein family.</text>
</comment>
<evidence type="ECO:0000256" key="7">
    <source>
        <dbReference type="SAM" id="Phobius"/>
    </source>
</evidence>
<evidence type="ECO:0000313" key="10">
    <source>
        <dbReference type="EMBL" id="KGE67461.1"/>
    </source>
</evidence>
<protein>
    <submittedName>
        <fullName evidence="10">ABC transporter permease</fullName>
    </submittedName>
</protein>
<comment type="subcellular location">
    <subcellularLocation>
        <location evidence="1">Cell membrane</location>
        <topology evidence="1">Multi-pass membrane protein</topology>
    </subcellularLocation>
</comment>
<feature type="transmembrane region" description="Helical" evidence="7">
    <location>
        <begin position="279"/>
        <end position="307"/>
    </location>
</feature>
<dbReference type="Pfam" id="PF02687">
    <property type="entry name" value="FtsX"/>
    <property type="match status" value="1"/>
</dbReference>
<gene>
    <name evidence="10" type="ORF">K814_0113230</name>
</gene>
<keyword evidence="5 7" id="KW-0472">Membrane</keyword>
<feature type="transmembrane region" description="Helical" evidence="7">
    <location>
        <begin position="364"/>
        <end position="388"/>
    </location>
</feature>
<accession>A0A0A1Z332</accession>
<organism evidence="10 11">
    <name type="scientific">Pseudomonas fluorescens LMG 5329</name>
    <dbReference type="NCBI Taxonomy" id="1324332"/>
    <lineage>
        <taxon>Bacteria</taxon>
        <taxon>Pseudomonadati</taxon>
        <taxon>Pseudomonadota</taxon>
        <taxon>Gammaproteobacteria</taxon>
        <taxon>Pseudomonadales</taxon>
        <taxon>Pseudomonadaceae</taxon>
        <taxon>Pseudomonas</taxon>
    </lineage>
</organism>
<feature type="domain" description="ABC3 transporter permease C-terminal" evidence="8">
    <location>
        <begin position="286"/>
        <end position="398"/>
    </location>
</feature>
<dbReference type="AlphaFoldDB" id="A0A0A1Z332"/>
<dbReference type="PANTHER" id="PTHR30572:SF4">
    <property type="entry name" value="ABC TRANSPORTER PERMEASE YTRF"/>
    <property type="match status" value="1"/>
</dbReference>
<dbReference type="GO" id="GO:0005886">
    <property type="term" value="C:plasma membrane"/>
    <property type="evidence" value="ECO:0007669"/>
    <property type="project" value="UniProtKB-SubCell"/>
</dbReference>
<dbReference type="Pfam" id="PF12704">
    <property type="entry name" value="MacB_PCD"/>
    <property type="match status" value="1"/>
</dbReference>
<feature type="transmembrane region" description="Helical" evidence="7">
    <location>
        <begin position="328"/>
        <end position="358"/>
    </location>
</feature>
<name>A0A0A1Z332_PSEFL</name>
<dbReference type="InterPro" id="IPR003838">
    <property type="entry name" value="ABC3_permease_C"/>
</dbReference>
<dbReference type="Proteomes" id="UP000030060">
    <property type="component" value="Unassembled WGS sequence"/>
</dbReference>
<dbReference type="InterPro" id="IPR050250">
    <property type="entry name" value="Macrolide_Exporter_MacB"/>
</dbReference>
<dbReference type="OrthoDB" id="9770036at2"/>
<evidence type="ECO:0000256" key="3">
    <source>
        <dbReference type="ARBA" id="ARBA00022692"/>
    </source>
</evidence>
<evidence type="ECO:0000256" key="4">
    <source>
        <dbReference type="ARBA" id="ARBA00022989"/>
    </source>
</evidence>
<feature type="transmembrane region" description="Helical" evidence="7">
    <location>
        <begin position="34"/>
        <end position="54"/>
    </location>
</feature>